<feature type="non-terminal residue" evidence="2">
    <location>
        <position position="152"/>
    </location>
</feature>
<dbReference type="OrthoDB" id="128536at2759"/>
<feature type="non-terminal residue" evidence="2">
    <location>
        <position position="1"/>
    </location>
</feature>
<accession>A0A8J4X657</accession>
<gene>
    <name evidence="2" type="ORF">DAT39_007179</name>
</gene>
<proteinExistence type="predicted"/>
<name>A0A8J4X657_CLAMG</name>
<dbReference type="Proteomes" id="UP000727407">
    <property type="component" value="Unassembled WGS sequence"/>
</dbReference>
<dbReference type="AlphaFoldDB" id="A0A8J4X657"/>
<comment type="caution">
    <text evidence="2">The sequence shown here is derived from an EMBL/GenBank/DDBJ whole genome shotgun (WGS) entry which is preliminary data.</text>
</comment>
<feature type="region of interest" description="Disordered" evidence="1">
    <location>
        <begin position="100"/>
        <end position="152"/>
    </location>
</feature>
<organism evidence="2 3">
    <name type="scientific">Clarias magur</name>
    <name type="common">Asian catfish</name>
    <name type="synonym">Macropteronotus magur</name>
    <dbReference type="NCBI Taxonomy" id="1594786"/>
    <lineage>
        <taxon>Eukaryota</taxon>
        <taxon>Metazoa</taxon>
        <taxon>Chordata</taxon>
        <taxon>Craniata</taxon>
        <taxon>Vertebrata</taxon>
        <taxon>Euteleostomi</taxon>
        <taxon>Actinopterygii</taxon>
        <taxon>Neopterygii</taxon>
        <taxon>Teleostei</taxon>
        <taxon>Ostariophysi</taxon>
        <taxon>Siluriformes</taxon>
        <taxon>Clariidae</taxon>
        <taxon>Clarias</taxon>
    </lineage>
</organism>
<evidence type="ECO:0000256" key="1">
    <source>
        <dbReference type="SAM" id="MobiDB-lite"/>
    </source>
</evidence>
<sequence length="152" mass="17394">GYNIGAFYSQGNLKSPYKGGERKRIWNSEPFIKPIMSLKKKIWYCCTSKGPLFPKDKKTVVLLSMNQLRKSVQMPITGNNTGILQQKNMPKLPLIKQQVKSEQKPDKAEIQAVKESRDTSSQKIEAYSQEIQAAKRHKQIPKSEWDSITRPS</sequence>
<feature type="compositionally biased region" description="Basic and acidic residues" evidence="1">
    <location>
        <begin position="100"/>
        <end position="120"/>
    </location>
</feature>
<dbReference type="EMBL" id="QNUK01000079">
    <property type="protein sequence ID" value="KAF5903089.1"/>
    <property type="molecule type" value="Genomic_DNA"/>
</dbReference>
<reference evidence="2" key="1">
    <citation type="submission" date="2020-07" db="EMBL/GenBank/DDBJ databases">
        <title>Clarias magur genome sequencing, assembly and annotation.</title>
        <authorList>
            <person name="Kushwaha B."/>
            <person name="Kumar R."/>
            <person name="Das P."/>
            <person name="Joshi C.G."/>
            <person name="Kumar D."/>
            <person name="Nagpure N.S."/>
            <person name="Pandey M."/>
            <person name="Agarwal S."/>
            <person name="Srivastava S."/>
            <person name="Singh M."/>
            <person name="Sahoo L."/>
            <person name="Jayasankar P."/>
            <person name="Meher P.K."/>
            <person name="Koringa P.G."/>
            <person name="Iquebal M.A."/>
            <person name="Das S.P."/>
            <person name="Bit A."/>
            <person name="Patnaik S."/>
            <person name="Patel N."/>
            <person name="Shah T.M."/>
            <person name="Hinsu A."/>
            <person name="Jena J.K."/>
        </authorList>
    </citation>
    <scope>NUCLEOTIDE SEQUENCE</scope>
    <source>
        <strain evidence="2">CIFAMagur01</strain>
        <tissue evidence="2">Testis</tissue>
    </source>
</reference>
<feature type="compositionally biased region" description="Basic and acidic residues" evidence="1">
    <location>
        <begin position="141"/>
        <end position="152"/>
    </location>
</feature>
<evidence type="ECO:0000313" key="3">
    <source>
        <dbReference type="Proteomes" id="UP000727407"/>
    </source>
</evidence>
<keyword evidence="3" id="KW-1185">Reference proteome</keyword>
<evidence type="ECO:0000313" key="2">
    <source>
        <dbReference type="EMBL" id="KAF5903089.1"/>
    </source>
</evidence>
<protein>
    <submittedName>
        <fullName evidence="2">Butyrophilin subfamily 3 member A1-like isoform X1</fullName>
    </submittedName>
</protein>